<dbReference type="Proteomes" id="UP001177003">
    <property type="component" value="Chromosome 1"/>
</dbReference>
<dbReference type="SUPFAM" id="SSF64484">
    <property type="entry name" value="beta and beta-prime subunits of DNA dependent RNA-polymerase"/>
    <property type="match status" value="1"/>
</dbReference>
<organism evidence="9 10">
    <name type="scientific">Lactuca saligna</name>
    <name type="common">Willowleaf lettuce</name>
    <dbReference type="NCBI Taxonomy" id="75948"/>
    <lineage>
        <taxon>Eukaryota</taxon>
        <taxon>Viridiplantae</taxon>
        <taxon>Streptophyta</taxon>
        <taxon>Embryophyta</taxon>
        <taxon>Tracheophyta</taxon>
        <taxon>Spermatophyta</taxon>
        <taxon>Magnoliopsida</taxon>
        <taxon>eudicotyledons</taxon>
        <taxon>Gunneridae</taxon>
        <taxon>Pentapetalae</taxon>
        <taxon>asterids</taxon>
        <taxon>campanulids</taxon>
        <taxon>Asterales</taxon>
        <taxon>Asteraceae</taxon>
        <taxon>Cichorioideae</taxon>
        <taxon>Cichorieae</taxon>
        <taxon>Lactucinae</taxon>
        <taxon>Lactuca</taxon>
    </lineage>
</organism>
<proteinExistence type="inferred from homology"/>
<keyword evidence="2 7" id="KW-0808">Transferase</keyword>
<comment type="catalytic activity">
    <reaction evidence="7">
        <text>RNA(n) + a ribonucleoside 5'-triphosphate = RNA(n+1) + diphosphate</text>
        <dbReference type="Rhea" id="RHEA:21248"/>
        <dbReference type="Rhea" id="RHEA-COMP:14527"/>
        <dbReference type="Rhea" id="RHEA-COMP:17342"/>
        <dbReference type="ChEBI" id="CHEBI:33019"/>
        <dbReference type="ChEBI" id="CHEBI:61557"/>
        <dbReference type="ChEBI" id="CHEBI:140395"/>
        <dbReference type="EC" id="2.7.7.6"/>
    </reaction>
</comment>
<dbReference type="PANTHER" id="PTHR19376:SF68">
    <property type="entry name" value="DNA-DIRECTED RNA POLYMERASE SUBUNIT BETA"/>
    <property type="match status" value="1"/>
</dbReference>
<dbReference type="PANTHER" id="PTHR19376">
    <property type="entry name" value="DNA-DIRECTED RNA POLYMERASE"/>
    <property type="match status" value="1"/>
</dbReference>
<keyword evidence="5" id="KW-0862">Zinc</keyword>
<keyword evidence="4" id="KW-0479">Metal-binding</keyword>
<dbReference type="GO" id="GO:0006351">
    <property type="term" value="P:DNA-templated transcription"/>
    <property type="evidence" value="ECO:0007669"/>
    <property type="project" value="InterPro"/>
</dbReference>
<dbReference type="InterPro" id="IPR006592">
    <property type="entry name" value="RNA_pol_N"/>
</dbReference>
<evidence type="ECO:0000313" key="10">
    <source>
        <dbReference type="Proteomes" id="UP001177003"/>
    </source>
</evidence>
<evidence type="ECO:0000256" key="3">
    <source>
        <dbReference type="ARBA" id="ARBA00022695"/>
    </source>
</evidence>
<keyword evidence="3 7" id="KW-0548">Nucleotidyltransferase</keyword>
<evidence type="ECO:0000256" key="2">
    <source>
        <dbReference type="ARBA" id="ARBA00022679"/>
    </source>
</evidence>
<reference evidence="9" key="1">
    <citation type="submission" date="2023-04" db="EMBL/GenBank/DDBJ databases">
        <authorList>
            <person name="Vijverberg K."/>
            <person name="Xiong W."/>
            <person name="Schranz E."/>
        </authorList>
    </citation>
    <scope>NUCLEOTIDE SEQUENCE</scope>
</reference>
<comment type="similarity">
    <text evidence="7">Belongs to the RNA polymerase beta' chain family.</text>
</comment>
<accession>A0AA35VH19</accession>
<evidence type="ECO:0000256" key="5">
    <source>
        <dbReference type="ARBA" id="ARBA00022833"/>
    </source>
</evidence>
<dbReference type="SMART" id="SM00663">
    <property type="entry name" value="RPOLA_N"/>
    <property type="match status" value="1"/>
</dbReference>
<evidence type="ECO:0000256" key="4">
    <source>
        <dbReference type="ARBA" id="ARBA00022723"/>
    </source>
</evidence>
<dbReference type="AlphaFoldDB" id="A0AA35VH19"/>
<keyword evidence="10" id="KW-1185">Reference proteome</keyword>
<dbReference type="InterPro" id="IPR007080">
    <property type="entry name" value="RNA_pol_Rpb1_1"/>
</dbReference>
<keyword evidence="6 7" id="KW-0804">Transcription</keyword>
<evidence type="ECO:0000313" key="9">
    <source>
        <dbReference type="EMBL" id="CAI9268748.1"/>
    </source>
</evidence>
<dbReference type="GO" id="GO:0003899">
    <property type="term" value="F:DNA-directed RNA polymerase activity"/>
    <property type="evidence" value="ECO:0007669"/>
    <property type="project" value="UniProtKB-EC"/>
</dbReference>
<evidence type="ECO:0000256" key="6">
    <source>
        <dbReference type="ARBA" id="ARBA00023163"/>
    </source>
</evidence>
<gene>
    <name evidence="9" type="ORF">LSALG_LOCUS9164</name>
</gene>
<name>A0AA35VH19_LACSI</name>
<dbReference type="EC" id="2.7.7.6" evidence="7"/>
<keyword evidence="1 7" id="KW-0240">DNA-directed RNA polymerase</keyword>
<sequence length="189" mass="22130">MSTGGGSIRQQLANLDLRIIIDYSLVEWKELEEEEPTENEWEDRKVGRRKDFLLRRMELAKHFIRTNIEPKWMVLRLLPVLPPELRPIYHIDEDKLVTSDINEIYRRIIYRNNTLTDLLTTSIATPEELIISQEKLLQEAVDALLDNGICGQPMRDDHNRVYKSLSDVIEGKERRVRETLLGKRIQGGP</sequence>
<protein>
    <recommendedName>
        <fullName evidence="7">DNA-directed RNA polymerase subunit</fullName>
        <ecNumber evidence="7">2.7.7.6</ecNumber>
    </recommendedName>
</protein>
<dbReference type="GO" id="GO:0000428">
    <property type="term" value="C:DNA-directed RNA polymerase complex"/>
    <property type="evidence" value="ECO:0007669"/>
    <property type="project" value="UniProtKB-KW"/>
</dbReference>
<feature type="domain" description="RNA polymerase N-terminal" evidence="8">
    <location>
        <begin position="71"/>
        <end position="187"/>
    </location>
</feature>
<dbReference type="Pfam" id="PF04997">
    <property type="entry name" value="RNA_pol_Rpb1_1"/>
    <property type="match status" value="1"/>
</dbReference>
<dbReference type="InterPro" id="IPR045867">
    <property type="entry name" value="DNA-dir_RpoC_beta_prime"/>
</dbReference>
<evidence type="ECO:0000256" key="1">
    <source>
        <dbReference type="ARBA" id="ARBA00022478"/>
    </source>
</evidence>
<dbReference type="GO" id="GO:0003677">
    <property type="term" value="F:DNA binding"/>
    <property type="evidence" value="ECO:0007669"/>
    <property type="project" value="InterPro"/>
</dbReference>
<dbReference type="EMBL" id="OX465077">
    <property type="protein sequence ID" value="CAI9268748.1"/>
    <property type="molecule type" value="Genomic_DNA"/>
</dbReference>
<evidence type="ECO:0000259" key="8">
    <source>
        <dbReference type="SMART" id="SM00663"/>
    </source>
</evidence>
<comment type="function">
    <text evidence="7">DNA-dependent RNA polymerase catalyzes the transcription of DNA into RNA using the four ribonucleoside triphosphates as substrates.</text>
</comment>
<evidence type="ECO:0000256" key="7">
    <source>
        <dbReference type="RuleBase" id="RU004279"/>
    </source>
</evidence>
<dbReference type="GO" id="GO:0046872">
    <property type="term" value="F:metal ion binding"/>
    <property type="evidence" value="ECO:0007669"/>
    <property type="project" value="UniProtKB-KW"/>
</dbReference>